<evidence type="ECO:0000256" key="1">
    <source>
        <dbReference type="SAM" id="SignalP"/>
    </source>
</evidence>
<dbReference type="AlphaFoldDB" id="A0A8J7QB34"/>
<evidence type="ECO:0000313" key="5">
    <source>
        <dbReference type="Proteomes" id="UP000664417"/>
    </source>
</evidence>
<dbReference type="EMBL" id="JAFREP010000003">
    <property type="protein sequence ID" value="MBO1317591.1"/>
    <property type="molecule type" value="Genomic_DNA"/>
</dbReference>
<dbReference type="GO" id="GO:0004222">
    <property type="term" value="F:metalloendopeptidase activity"/>
    <property type="evidence" value="ECO:0007669"/>
    <property type="project" value="InterPro"/>
</dbReference>
<keyword evidence="5" id="KW-1185">Reference proteome</keyword>
<dbReference type="Proteomes" id="UP000664417">
    <property type="component" value="Unassembled WGS sequence"/>
</dbReference>
<dbReference type="InterPro" id="IPR013783">
    <property type="entry name" value="Ig-like_fold"/>
</dbReference>
<dbReference type="SUPFAM" id="SSF55486">
    <property type="entry name" value="Metalloproteases ('zincins'), catalytic domain"/>
    <property type="match status" value="1"/>
</dbReference>
<dbReference type="PROSITE" id="PS00018">
    <property type="entry name" value="EF_HAND_1"/>
    <property type="match status" value="1"/>
</dbReference>
<proteinExistence type="predicted"/>
<dbReference type="InterPro" id="IPR018247">
    <property type="entry name" value="EF_Hand_1_Ca_BS"/>
</dbReference>
<comment type="caution">
    <text evidence="4">The sequence shown here is derived from an EMBL/GenBank/DDBJ whole genome shotgun (WGS) entry which is preliminary data.</text>
</comment>
<dbReference type="InterPro" id="IPR024079">
    <property type="entry name" value="MetalloPept_cat_dom_sf"/>
</dbReference>
<evidence type="ECO:0000259" key="3">
    <source>
        <dbReference type="PROSITE" id="PS50835"/>
    </source>
</evidence>
<evidence type="ECO:0008006" key="6">
    <source>
        <dbReference type="Google" id="ProtNLM"/>
    </source>
</evidence>
<reference evidence="4" key="1">
    <citation type="submission" date="2021-03" db="EMBL/GenBank/DDBJ databases">
        <authorList>
            <person name="Wang G."/>
        </authorList>
    </citation>
    <scope>NUCLEOTIDE SEQUENCE</scope>
    <source>
        <strain evidence="4">KCTC 12899</strain>
    </source>
</reference>
<dbReference type="PANTHER" id="PTHR11905">
    <property type="entry name" value="ADAM A DISINTEGRIN AND METALLOPROTEASE DOMAIN"/>
    <property type="match status" value="1"/>
</dbReference>
<gene>
    <name evidence="4" type="ORF">J3U88_03895</name>
</gene>
<dbReference type="InterPro" id="IPR001590">
    <property type="entry name" value="Peptidase_M12B"/>
</dbReference>
<name>A0A8J7QB34_9BACT</name>
<sequence>MQRILRVFLVLFPCVLTGLLAQNDAVELDVYSPELASQLQAVPYQQELMVHGLTLGASFAAESLSLRRFDVFEDGARVFVHGDQGTEIVAPPRHHYFRGEIQGLTGSRAFLSVREDGRVSGLVGHEGRYYRLEPPATRQPGEPVLAEIDLSAAPLPEEHGGFSCAADQLPDPADLDPEPAKQFQHPPARFSGIRGGNATYYASVGLATDYELFQKFDDVNHMMTYISDLFAYISAIYEAEVDTHLVIADTDVWTTANDPWQSTSTGCQLSEFGRYWSRNRADRPRTIAHFLSGKNSGGGVAWVGVLCRGPWMSNPNSSCPELGTERDLFGGPYGVSAGISDRFNVDNPVIVWDITVVAHEIGHNFNSGHTHCYGGIGGSEEPVDKCAGAGDCHDGPNELPCGTAGGGCGTIMSYCHIRGGGIRNIAPTFGMNHGFGVLPDRVPERMNAHVINRAANNPDCLPQACFSPSIDQSPVSTSACVGDTVELSVSQSFGSRYQWRRNGQTLAGQTNANLVLNVSGSETAGSYTCVVTNDCASVESDAAVVTLDPAFAAEIRQGTHIVQGLRPVRLDGAISCNREVSWTWQDVATGNVLGRDTLAFTMPFRYEETTSVQLRVQDVQTNAVVRAFIEVLVPSDTAFEDLNGDGCNTVADLRFLSQWWRTQRADANGDNFIDVRDFLYLNLDESTCE</sequence>
<dbReference type="InterPro" id="IPR036179">
    <property type="entry name" value="Ig-like_dom_sf"/>
</dbReference>
<protein>
    <recommendedName>
        <fullName evidence="6">Ig-like domain-containing protein</fullName>
    </recommendedName>
</protein>
<feature type="domain" description="Ig-like" evidence="3">
    <location>
        <begin position="462"/>
        <end position="546"/>
    </location>
</feature>
<organism evidence="4 5">
    <name type="scientific">Acanthopleuribacter pedis</name>
    <dbReference type="NCBI Taxonomy" id="442870"/>
    <lineage>
        <taxon>Bacteria</taxon>
        <taxon>Pseudomonadati</taxon>
        <taxon>Acidobacteriota</taxon>
        <taxon>Holophagae</taxon>
        <taxon>Acanthopleuribacterales</taxon>
        <taxon>Acanthopleuribacteraceae</taxon>
        <taxon>Acanthopleuribacter</taxon>
    </lineage>
</organism>
<dbReference type="InterPro" id="IPR007110">
    <property type="entry name" value="Ig-like_dom"/>
</dbReference>
<dbReference type="Gene3D" id="2.60.40.10">
    <property type="entry name" value="Immunoglobulins"/>
    <property type="match status" value="1"/>
</dbReference>
<dbReference type="RefSeq" id="WP_207856913.1">
    <property type="nucleotide sequence ID" value="NZ_JAFREP010000003.1"/>
</dbReference>
<evidence type="ECO:0000259" key="2">
    <source>
        <dbReference type="PROSITE" id="PS50215"/>
    </source>
</evidence>
<feature type="domain" description="Peptidase M12B" evidence="2">
    <location>
        <begin position="200"/>
        <end position="415"/>
    </location>
</feature>
<dbReference type="SUPFAM" id="SSF48726">
    <property type="entry name" value="Immunoglobulin"/>
    <property type="match status" value="1"/>
</dbReference>
<dbReference type="PANTHER" id="PTHR11905:SF159">
    <property type="entry name" value="ADAM METALLOPROTEASE"/>
    <property type="match status" value="1"/>
</dbReference>
<dbReference type="GO" id="GO:0006508">
    <property type="term" value="P:proteolysis"/>
    <property type="evidence" value="ECO:0007669"/>
    <property type="project" value="InterPro"/>
</dbReference>
<feature type="chain" id="PRO_5035250128" description="Ig-like domain-containing protein" evidence="1">
    <location>
        <begin position="22"/>
        <end position="689"/>
    </location>
</feature>
<keyword evidence="1" id="KW-0732">Signal</keyword>
<dbReference type="Gene3D" id="3.40.390.10">
    <property type="entry name" value="Collagenase (Catalytic Domain)"/>
    <property type="match status" value="1"/>
</dbReference>
<dbReference type="PROSITE" id="PS50835">
    <property type="entry name" value="IG_LIKE"/>
    <property type="match status" value="1"/>
</dbReference>
<feature type="signal peptide" evidence="1">
    <location>
        <begin position="1"/>
        <end position="21"/>
    </location>
</feature>
<dbReference type="CDD" id="cd14256">
    <property type="entry name" value="Dockerin_I"/>
    <property type="match status" value="1"/>
</dbReference>
<dbReference type="PROSITE" id="PS50215">
    <property type="entry name" value="ADAM_MEPRO"/>
    <property type="match status" value="1"/>
</dbReference>
<dbReference type="Pfam" id="PF13927">
    <property type="entry name" value="Ig_3"/>
    <property type="match status" value="1"/>
</dbReference>
<evidence type="ECO:0000313" key="4">
    <source>
        <dbReference type="EMBL" id="MBO1317591.1"/>
    </source>
</evidence>
<dbReference type="Pfam" id="PF13688">
    <property type="entry name" value="Reprolysin_5"/>
    <property type="match status" value="1"/>
</dbReference>
<accession>A0A8J7QB34</accession>